<feature type="region of interest" description="Disordered" evidence="2">
    <location>
        <begin position="35"/>
        <end position="56"/>
    </location>
</feature>
<keyword evidence="4" id="KW-1185">Reference proteome</keyword>
<organism evidence="3 4">
    <name type="scientific">Lentinula edodes</name>
    <name type="common">Shiitake mushroom</name>
    <name type="synonym">Lentinus edodes</name>
    <dbReference type="NCBI Taxonomy" id="5353"/>
    <lineage>
        <taxon>Eukaryota</taxon>
        <taxon>Fungi</taxon>
        <taxon>Dikarya</taxon>
        <taxon>Basidiomycota</taxon>
        <taxon>Agaricomycotina</taxon>
        <taxon>Agaricomycetes</taxon>
        <taxon>Agaricomycetidae</taxon>
        <taxon>Agaricales</taxon>
        <taxon>Marasmiineae</taxon>
        <taxon>Omphalotaceae</taxon>
        <taxon>Lentinula</taxon>
    </lineage>
</organism>
<evidence type="ECO:0000256" key="2">
    <source>
        <dbReference type="SAM" id="MobiDB-lite"/>
    </source>
</evidence>
<keyword evidence="1" id="KW-0175">Coiled coil</keyword>
<dbReference type="EMBL" id="BDGU01000804">
    <property type="protein sequence ID" value="GAW08844.1"/>
    <property type="molecule type" value="Genomic_DNA"/>
</dbReference>
<feature type="compositionally biased region" description="Acidic residues" evidence="2">
    <location>
        <begin position="189"/>
        <end position="208"/>
    </location>
</feature>
<gene>
    <name evidence="3" type="ORF">LENED_010944</name>
</gene>
<comment type="caution">
    <text evidence="3">The sequence shown here is derived from an EMBL/GenBank/DDBJ whole genome shotgun (WGS) entry which is preliminary data.</text>
</comment>
<feature type="region of interest" description="Disordered" evidence="2">
    <location>
        <begin position="315"/>
        <end position="407"/>
    </location>
</feature>
<evidence type="ECO:0000313" key="4">
    <source>
        <dbReference type="Proteomes" id="UP000188533"/>
    </source>
</evidence>
<feature type="region of interest" description="Disordered" evidence="2">
    <location>
        <begin position="120"/>
        <end position="211"/>
    </location>
</feature>
<feature type="coiled-coil region" evidence="1">
    <location>
        <begin position="81"/>
        <end position="115"/>
    </location>
</feature>
<proteinExistence type="predicted"/>
<feature type="compositionally biased region" description="Acidic residues" evidence="2">
    <location>
        <begin position="346"/>
        <end position="358"/>
    </location>
</feature>
<feature type="compositionally biased region" description="Polar residues" evidence="2">
    <location>
        <begin position="153"/>
        <end position="165"/>
    </location>
</feature>
<evidence type="ECO:0008006" key="5">
    <source>
        <dbReference type="Google" id="ProtNLM"/>
    </source>
</evidence>
<reference evidence="3 4" key="2">
    <citation type="submission" date="2017-02" db="EMBL/GenBank/DDBJ databases">
        <title>A genome survey and senescence transcriptome analysis in Lentinula edodes.</title>
        <authorList>
            <person name="Sakamoto Y."/>
            <person name="Nakade K."/>
            <person name="Sato S."/>
            <person name="Yoshida Y."/>
            <person name="Miyazaki K."/>
            <person name="Natsume S."/>
            <person name="Konno N."/>
        </authorList>
    </citation>
    <scope>NUCLEOTIDE SEQUENCE [LARGE SCALE GENOMIC DNA]</scope>
    <source>
        <strain evidence="3 4">NBRC 111202</strain>
    </source>
</reference>
<protein>
    <recommendedName>
        <fullName evidence="5">Zn(2)-C6 fungal-type domain-containing protein</fullName>
    </recommendedName>
</protein>
<reference evidence="3 4" key="1">
    <citation type="submission" date="2016-08" db="EMBL/GenBank/DDBJ databases">
        <authorList>
            <consortium name="Lentinula edodes genome sequencing consortium"/>
            <person name="Sakamoto Y."/>
            <person name="Nakade K."/>
            <person name="Sato S."/>
            <person name="Yoshida Y."/>
            <person name="Miyazaki K."/>
            <person name="Natsume S."/>
            <person name="Konno N."/>
        </authorList>
    </citation>
    <scope>NUCLEOTIDE SEQUENCE [LARGE SCALE GENOMIC DNA]</scope>
    <source>
        <strain evidence="3 4">NBRC 111202</strain>
    </source>
</reference>
<sequence>MAFDHRTQVQLKEIFVALTFPRVFLSQHSQPALLPPLPTNPTASTSSRPAIPRVRRSIDEAKTRLSVGGLARVERSQGAEAAEAAKKKAAEEAVCKEAAEEAERKRAAAQEAVARRLSCPDCSVGDNRSAGAGRDGVVEERRRKLAAAATARSQGGTSTGETSASPRRPVVEIPRTKSKGKAKAQPVGEDPDDGDDGDEDDDDEEDREPCERCKAKKIPCLKQAGKRSSVICKPCHDSKVRCSYSGRPYTVKREGGASPSGERLAVLESQMAQVLADNRALREANSKSHQYLRQLLRRQEDDHARLISLDTRVTMMGMGEGPATAGPSRRTTERRRPLKRRRVVEESEEEGEEEEDREVEEKETEKDGEGEEGGDGADRGAIGEGEGKGGGSSRVADIGLRPSAILL</sequence>
<dbReference type="AlphaFoldDB" id="A0A1Q3EP20"/>
<dbReference type="Proteomes" id="UP000188533">
    <property type="component" value="Unassembled WGS sequence"/>
</dbReference>
<evidence type="ECO:0000256" key="1">
    <source>
        <dbReference type="SAM" id="Coils"/>
    </source>
</evidence>
<accession>A0A1Q3EP20</accession>
<name>A0A1Q3EP20_LENED</name>
<feature type="compositionally biased region" description="Gly residues" evidence="2">
    <location>
        <begin position="382"/>
        <end position="392"/>
    </location>
</feature>
<evidence type="ECO:0000313" key="3">
    <source>
        <dbReference type="EMBL" id="GAW08844.1"/>
    </source>
</evidence>